<gene>
    <name evidence="1" type="ORF">QIS74_00558</name>
</gene>
<keyword evidence="1" id="KW-0808">Transferase</keyword>
<dbReference type="AlphaFoldDB" id="A0AAV9TTP7"/>
<name>A0AAV9TTP7_9PEZI</name>
<organism evidence="1 2">
    <name type="scientific">Colletotrichum tabaci</name>
    <dbReference type="NCBI Taxonomy" id="1209068"/>
    <lineage>
        <taxon>Eukaryota</taxon>
        <taxon>Fungi</taxon>
        <taxon>Dikarya</taxon>
        <taxon>Ascomycota</taxon>
        <taxon>Pezizomycotina</taxon>
        <taxon>Sordariomycetes</taxon>
        <taxon>Hypocreomycetidae</taxon>
        <taxon>Glomerellales</taxon>
        <taxon>Glomerellaceae</taxon>
        <taxon>Colletotrichum</taxon>
        <taxon>Colletotrichum destructivum species complex</taxon>
    </lineage>
</organism>
<comment type="caution">
    <text evidence="1">The sequence shown here is derived from an EMBL/GenBank/DDBJ whole genome shotgun (WGS) entry which is preliminary data.</text>
</comment>
<evidence type="ECO:0000313" key="2">
    <source>
        <dbReference type="Proteomes" id="UP001327957"/>
    </source>
</evidence>
<dbReference type="EMBL" id="JASAOK010000001">
    <property type="protein sequence ID" value="KAK6227003.1"/>
    <property type="molecule type" value="Genomic_DNA"/>
</dbReference>
<keyword evidence="2" id="KW-1185">Reference proteome</keyword>
<protein>
    <submittedName>
        <fullName evidence="1">TAM domain methyltransferase</fullName>
    </submittedName>
</protein>
<sequence length="79" mass="9023">MVKLGREYINVPALKTLMEDTGCKELGAWNYENISQAAEALAMNSLTRAFNWSRDDVDLLLINVQQDLKNSNYHAYFPV</sequence>
<dbReference type="GO" id="GO:0008168">
    <property type="term" value="F:methyltransferase activity"/>
    <property type="evidence" value="ECO:0007669"/>
    <property type="project" value="UniProtKB-KW"/>
</dbReference>
<keyword evidence="1" id="KW-0489">Methyltransferase</keyword>
<accession>A0AAV9TTP7</accession>
<proteinExistence type="predicted"/>
<dbReference type="Proteomes" id="UP001327957">
    <property type="component" value="Unassembled WGS sequence"/>
</dbReference>
<reference evidence="1 2" key="1">
    <citation type="submission" date="2023-04" db="EMBL/GenBank/DDBJ databases">
        <title>Colletotrichum tabacum stain YC1 causing leaf anthracnose on Nicotiana tabacum(L.) cv.</title>
        <authorList>
            <person name="Ji Z."/>
            <person name="Wang M."/>
            <person name="Zhang J."/>
            <person name="Wang N."/>
            <person name="Zhou Z."/>
        </authorList>
    </citation>
    <scope>NUCLEOTIDE SEQUENCE [LARGE SCALE GENOMIC DNA]</scope>
    <source>
        <strain evidence="1 2">YC1</strain>
    </source>
</reference>
<evidence type="ECO:0000313" key="1">
    <source>
        <dbReference type="EMBL" id="KAK6227003.1"/>
    </source>
</evidence>
<dbReference type="GO" id="GO:0032259">
    <property type="term" value="P:methylation"/>
    <property type="evidence" value="ECO:0007669"/>
    <property type="project" value="UniProtKB-KW"/>
</dbReference>